<dbReference type="EMBL" id="JBBYXI010000003">
    <property type="protein sequence ID" value="MEN3931527.1"/>
    <property type="molecule type" value="Genomic_DNA"/>
</dbReference>
<dbReference type="InterPro" id="IPR029063">
    <property type="entry name" value="SAM-dependent_MTases_sf"/>
</dbReference>
<dbReference type="InterPro" id="IPR001650">
    <property type="entry name" value="Helicase_C-like"/>
</dbReference>
<dbReference type="Pfam" id="PF13156">
    <property type="entry name" value="Mrr_cat_2"/>
    <property type="match status" value="1"/>
</dbReference>
<dbReference type="CDD" id="cd22333">
    <property type="entry name" value="LlaBIII_nuclease-like"/>
    <property type="match status" value="1"/>
</dbReference>
<dbReference type="PANTHER" id="PTHR47396:SF1">
    <property type="entry name" value="ATP-DEPENDENT HELICASE IRC3-RELATED"/>
    <property type="match status" value="1"/>
</dbReference>
<dbReference type="Proteomes" id="UP001418637">
    <property type="component" value="Unassembled WGS sequence"/>
</dbReference>
<dbReference type="SUPFAM" id="SSF52540">
    <property type="entry name" value="P-loop containing nucleoside triphosphate hydrolases"/>
    <property type="match status" value="1"/>
</dbReference>
<reference evidence="4 5" key="1">
    <citation type="submission" date="2024-04" db="EMBL/GenBank/DDBJ databases">
        <title>A novel species isolated from cricket.</title>
        <authorList>
            <person name="Wang H.-C."/>
        </authorList>
    </citation>
    <scope>NUCLEOTIDE SEQUENCE [LARGE SCALE GENOMIC DNA]</scope>
    <source>
        <strain evidence="4 5">WL0021</strain>
    </source>
</reference>
<dbReference type="InterPro" id="IPR039442">
    <property type="entry name" value="Mrr-like_dom"/>
</dbReference>
<dbReference type="InterPro" id="IPR003356">
    <property type="entry name" value="DNA_methylase_A-5"/>
</dbReference>
<dbReference type="PRINTS" id="PR00507">
    <property type="entry name" value="N12N6MTFRASE"/>
</dbReference>
<dbReference type="PROSITE" id="PS51192">
    <property type="entry name" value="HELICASE_ATP_BIND_1"/>
    <property type="match status" value="1"/>
</dbReference>
<dbReference type="SUPFAM" id="SSF52980">
    <property type="entry name" value="Restriction endonuclease-like"/>
    <property type="match status" value="1"/>
</dbReference>
<dbReference type="Pfam" id="PF00271">
    <property type="entry name" value="Helicase_C"/>
    <property type="match status" value="1"/>
</dbReference>
<dbReference type="PROSITE" id="PS51194">
    <property type="entry name" value="HELICASE_CTER"/>
    <property type="match status" value="1"/>
</dbReference>
<dbReference type="InterPro" id="IPR027417">
    <property type="entry name" value="P-loop_NTPase"/>
</dbReference>
<accession>A0ABV0BKK7</accession>
<dbReference type="Pfam" id="PF02384">
    <property type="entry name" value="N6_Mtase"/>
    <property type="match status" value="1"/>
</dbReference>
<evidence type="ECO:0000256" key="1">
    <source>
        <dbReference type="ARBA" id="ARBA00006594"/>
    </source>
</evidence>
<keyword evidence="5" id="KW-1185">Reference proteome</keyword>
<evidence type="ECO:0000313" key="5">
    <source>
        <dbReference type="Proteomes" id="UP001418637"/>
    </source>
</evidence>
<dbReference type="InterPro" id="IPR050742">
    <property type="entry name" value="Helicase_Restrict-Modif_Enz"/>
</dbReference>
<dbReference type="InterPro" id="IPR011335">
    <property type="entry name" value="Restrct_endonuc-II-like"/>
</dbReference>
<evidence type="ECO:0000313" key="4">
    <source>
        <dbReference type="EMBL" id="MEN3931527.1"/>
    </source>
</evidence>
<dbReference type="SUPFAM" id="SSF53335">
    <property type="entry name" value="S-adenosyl-L-methionine-dependent methyltransferases"/>
    <property type="match status" value="1"/>
</dbReference>
<evidence type="ECO:0000259" key="3">
    <source>
        <dbReference type="PROSITE" id="PS51194"/>
    </source>
</evidence>
<dbReference type="Pfam" id="PF04851">
    <property type="entry name" value="ResIII"/>
    <property type="match status" value="1"/>
</dbReference>
<dbReference type="CDD" id="cd18785">
    <property type="entry name" value="SF2_C"/>
    <property type="match status" value="1"/>
</dbReference>
<comment type="similarity">
    <text evidence="1">Belongs to the N(4)/N(6)-methyltransferase family.</text>
</comment>
<gene>
    <name evidence="4" type="ORF">WJT86_10715</name>
</gene>
<dbReference type="Gene3D" id="3.40.50.150">
    <property type="entry name" value="Vaccinia Virus protein VP39"/>
    <property type="match status" value="1"/>
</dbReference>
<sequence>MSALSSLLDGYRTHSKSEREKGTYFEELIACYLRNEAQYKDLYSDVWSYADWAQLQGLDKRDTGIDLVAKTRGTEEYHAIQCKLYAEDYCLKKGDIDSFFTASGKKPFKHRIIVSTTDHWSEHAEDALQDQQPPVSKITLYNLENSQIDWSLYQSGPFAELKPKKQLRPHQTNALEAVKRGLLKAERGKLIMACGTGKTFTSLKIAEELVGAGGRVLFLVPSLALLSQALSEWTQESAIGLHSFAVCSDSEVGKKRKKDEDTVQIATHELQYPATTNPERLAAEMQKRHDDTHMSVVFSTYQSIDVINAAQRGFDLEDFDLVICDEAHRTTGATFAGQDESHFVKVHNNDFIRASKRLYMTATPRIYGNSAKATAERDSITLCSMDDTELYGEQLHVITFSEAVERGLLVDYKVIVLAVEEDHVNRRLQELWKDENNQLKVDDAARIIGCWKALAKQGLTGDLTDDSAAMKRAVAFCQVIEISKGGKTHKVSSKQIASMFQKVVEAYQKEEQIPQEQLLYCEAEHVDGGMKASEKEAKLEWLKAEPPQKTCRILSNVRCLSEGVDVPALDAVLFLTPRNSQIDVVQSVGRVMRKTEGKTRGYVILPVVIPAGVEPHVALNDNKTYAVVWQVLNALRSHDDRFDAMINKLDLIGSDPTKMEVIAITDKIPSKVMAKRATGNNGRGDSILSAEIGSGRGGLREGPQSDYQLAMHFKFGELERAIYAKLVQKVGNRQHWEQWANDIAEIANTHISRITAILNNPTNERERLLFAEFAEELRDDLNNSISDADIIEMLAQHLITKPVFDALFKGYSFTENNPMSQAMQKVLDVLHEHRLDKEADTLEKFYRSVQQRVEGIDSITGKQKIIVELYDKFFRNAFPKMTERLGIVYTPVEVVDFIIHSVAHVLKTEFGQTFGSKDVHILDPFTGTGTFITRLLQSGLIDKELLPYKYKHEIHANELVLLAYYIAAINIEETYHSIMGGDYVPFEGICLTDTFQMYEKEDMVDAMLVDNSARRKRQKKLDIRVIMGNPPYSAGQDSANDNNQNIVYPILDERIRSTYAERSTAINKNALYDSYIRAIRWASDRIGESGVIGFVSGSGFIEKPAMDGMRKCLNGEFSSIYVLNLRGDIRKNMLSKGRAKEGQNVFGSGSMTGISVTLFIKNPASEQKGQIYIYDIGDDLSSEKKLEKLNAQKDISSISKACDWQVIIPDQHGDWLNQRDDSLRSYPVIGSKEKIKEKCLFSNYSSGLKTQRDAWCYNSSNKAITANMERMISSYNGEVERLTDQEKQIGRQIESSQLDSFVDANPMMLSWTRALKKDLAKKRLFYFDQNCIVKSLYRPFTKQWLYFNRRFNEMIYQMPRIFPDKQAENLVICINGKGSRNGMSALISNTIVDLNALEAGAQCFPLYLYDESEDAARSNAIHDLFAVSSGPRRRDAITDEGLAYFHEAYPSEKITKEDIFYYIYGLLHSHEYRERFADNLMKELPRIPAVKSAADFRAFERAGRALADLHLNYETVQPYRAEVDDNSKGKPENYRVEKMRYGKTGKDKDLSTVIYNEYITVRGIPLEAYDYVVNGKSAIDWVMERQGVRIDKDSGIVNDANDWAIETMGNPRYPLDVLLRVVTVSLETMKIVNNLPKLDIAKTEPVAPATVNKSREEALPV</sequence>
<protein>
    <submittedName>
        <fullName evidence="4">Type ISP restriction/modification enzyme</fullName>
    </submittedName>
</protein>
<comment type="caution">
    <text evidence="4">The sequence shown here is derived from an EMBL/GenBank/DDBJ whole genome shotgun (WGS) entry which is preliminary data.</text>
</comment>
<dbReference type="Pfam" id="PF18135">
    <property type="entry name" value="Type_ISP_C"/>
    <property type="match status" value="1"/>
</dbReference>
<dbReference type="Pfam" id="PF22240">
    <property type="entry name" value="ISP_coupler"/>
    <property type="match status" value="1"/>
</dbReference>
<dbReference type="InterPro" id="IPR041635">
    <property type="entry name" value="Type_ISP_LLaBIII_C"/>
</dbReference>
<feature type="domain" description="Helicase ATP-binding" evidence="2">
    <location>
        <begin position="179"/>
        <end position="382"/>
    </location>
</feature>
<name>A0ABV0BKK7_9HYPH</name>
<dbReference type="PANTHER" id="PTHR47396">
    <property type="entry name" value="TYPE I RESTRICTION ENZYME ECOKI R PROTEIN"/>
    <property type="match status" value="1"/>
</dbReference>
<dbReference type="RefSeq" id="WP_346337551.1">
    <property type="nucleotide sequence ID" value="NZ_JBBYXI010000003.1"/>
</dbReference>
<feature type="domain" description="Helicase C-terminal" evidence="3">
    <location>
        <begin position="469"/>
        <end position="650"/>
    </location>
</feature>
<dbReference type="InterPro" id="IPR014001">
    <property type="entry name" value="Helicase_ATP-bd"/>
</dbReference>
<proteinExistence type="inferred from homology"/>
<dbReference type="InterPro" id="IPR053980">
    <property type="entry name" value="ISP_coupler"/>
</dbReference>
<dbReference type="Gene3D" id="3.40.50.300">
    <property type="entry name" value="P-loop containing nucleotide triphosphate hydrolases"/>
    <property type="match status" value="2"/>
</dbReference>
<organism evidence="4 5">
    <name type="scientific">Hohaiivirga grylli</name>
    <dbReference type="NCBI Taxonomy" id="3133970"/>
    <lineage>
        <taxon>Bacteria</taxon>
        <taxon>Pseudomonadati</taxon>
        <taxon>Pseudomonadota</taxon>
        <taxon>Alphaproteobacteria</taxon>
        <taxon>Hyphomicrobiales</taxon>
        <taxon>Methylobacteriaceae</taxon>
        <taxon>Hohaiivirga</taxon>
    </lineage>
</organism>
<dbReference type="InterPro" id="IPR006935">
    <property type="entry name" value="Helicase/UvrB_N"/>
</dbReference>
<evidence type="ECO:0000259" key="2">
    <source>
        <dbReference type="PROSITE" id="PS51192"/>
    </source>
</evidence>
<dbReference type="SMART" id="SM00487">
    <property type="entry name" value="DEXDc"/>
    <property type="match status" value="1"/>
</dbReference>
<dbReference type="SMART" id="SM00490">
    <property type="entry name" value="HELICc"/>
    <property type="match status" value="1"/>
</dbReference>